<evidence type="ECO:0000256" key="5">
    <source>
        <dbReference type="ARBA" id="ARBA00022781"/>
    </source>
</evidence>
<dbReference type="RefSeq" id="WP_102842846.1">
    <property type="nucleotide sequence ID" value="NZ_PDZR01000004.1"/>
</dbReference>
<organism evidence="14 15">
    <name type="scientific">Methylocella silvestris</name>
    <dbReference type="NCBI Taxonomy" id="199596"/>
    <lineage>
        <taxon>Bacteria</taxon>
        <taxon>Pseudomonadati</taxon>
        <taxon>Pseudomonadota</taxon>
        <taxon>Alphaproteobacteria</taxon>
        <taxon>Hyphomicrobiales</taxon>
        <taxon>Beijerinckiaceae</taxon>
        <taxon>Methylocella</taxon>
    </lineage>
</organism>
<dbReference type="GO" id="GO:0005886">
    <property type="term" value="C:plasma membrane"/>
    <property type="evidence" value="ECO:0007669"/>
    <property type="project" value="UniProtKB-SubCell"/>
</dbReference>
<dbReference type="SUPFAM" id="SSF51344">
    <property type="entry name" value="Epsilon subunit of F1F0-ATP synthase N-terminal domain"/>
    <property type="match status" value="1"/>
</dbReference>
<dbReference type="InterPro" id="IPR036771">
    <property type="entry name" value="ATPsynth_dsu/esu_N"/>
</dbReference>
<dbReference type="EMBL" id="PDZR01000004">
    <property type="protein sequence ID" value="PNG26881.1"/>
    <property type="molecule type" value="Genomic_DNA"/>
</dbReference>
<name>A0A2J7TJC7_METSI</name>
<dbReference type="PANTHER" id="PTHR13822">
    <property type="entry name" value="ATP SYNTHASE DELTA/EPSILON CHAIN"/>
    <property type="match status" value="1"/>
</dbReference>
<keyword evidence="9 10" id="KW-0066">ATP synthesis</keyword>
<evidence type="ECO:0000256" key="6">
    <source>
        <dbReference type="ARBA" id="ARBA00023065"/>
    </source>
</evidence>
<evidence type="ECO:0000256" key="4">
    <source>
        <dbReference type="ARBA" id="ARBA00022448"/>
    </source>
</evidence>
<keyword evidence="12" id="KW-0175">Coiled coil</keyword>
<dbReference type="GO" id="GO:0045259">
    <property type="term" value="C:proton-transporting ATP synthase complex"/>
    <property type="evidence" value="ECO:0007669"/>
    <property type="project" value="UniProtKB-KW"/>
</dbReference>
<evidence type="ECO:0000256" key="12">
    <source>
        <dbReference type="SAM" id="Coils"/>
    </source>
</evidence>
<dbReference type="OrthoDB" id="9799969at2"/>
<accession>A0A2J7TJC7</accession>
<comment type="subunit">
    <text evidence="10 11">F-type ATPases have 2 components, CF(1) - the catalytic core - and CF(0) - the membrane proton channel. CF(1) has five subunits: alpha(3), beta(3), gamma(1), delta(1), epsilon(1). CF(0) has three main subunits: a, b and c.</text>
</comment>
<evidence type="ECO:0000256" key="2">
    <source>
        <dbReference type="ARBA" id="ARBA00004184"/>
    </source>
</evidence>
<comment type="caution">
    <text evidence="14">The sequence shown here is derived from an EMBL/GenBank/DDBJ whole genome shotgun (WGS) entry which is preliminary data.</text>
</comment>
<comment type="similarity">
    <text evidence="3 10 11">Belongs to the ATPase epsilon chain family.</text>
</comment>
<dbReference type="PANTHER" id="PTHR13822:SF10">
    <property type="entry name" value="ATP SYNTHASE EPSILON CHAIN, CHLOROPLASTIC"/>
    <property type="match status" value="1"/>
</dbReference>
<sequence>MPDFHFELVSPERLVFAGDVEFVVVPGTEGQFTVLKDHAPLMTTLKPGVIDIAESKALVHRYFVRGGFADVSPAGLTILAEQAIPLESLDAARIDADIKDAEEDIADASVDETRRLAAEKRDQLLELKAALKI</sequence>
<keyword evidence="7 10" id="KW-0472">Membrane</keyword>
<evidence type="ECO:0000256" key="11">
    <source>
        <dbReference type="RuleBase" id="RU003656"/>
    </source>
</evidence>
<evidence type="ECO:0000256" key="1">
    <source>
        <dbReference type="ARBA" id="ARBA00003543"/>
    </source>
</evidence>
<feature type="domain" description="ATP synthase F1 complex delta/epsilon subunit N-terminal" evidence="13">
    <location>
        <begin position="4"/>
        <end position="83"/>
    </location>
</feature>
<dbReference type="CDD" id="cd12152">
    <property type="entry name" value="F1-ATPase_delta"/>
    <property type="match status" value="1"/>
</dbReference>
<keyword evidence="4 10" id="KW-0813">Transport</keyword>
<dbReference type="GO" id="GO:0005524">
    <property type="term" value="F:ATP binding"/>
    <property type="evidence" value="ECO:0007669"/>
    <property type="project" value="UniProtKB-UniRule"/>
</dbReference>
<dbReference type="NCBIfam" id="NF009983">
    <property type="entry name" value="PRK13449.1"/>
    <property type="match status" value="1"/>
</dbReference>
<gene>
    <name evidence="10" type="primary">atpC</name>
    <name evidence="14" type="ORF">CR492_06085</name>
</gene>
<evidence type="ECO:0000313" key="14">
    <source>
        <dbReference type="EMBL" id="PNG26881.1"/>
    </source>
</evidence>
<comment type="subcellular location">
    <subcellularLocation>
        <location evidence="10">Cell membrane</location>
        <topology evidence="10">Peripheral membrane protein</topology>
    </subcellularLocation>
    <subcellularLocation>
        <location evidence="2">Endomembrane system</location>
        <topology evidence="2">Peripheral membrane protein</topology>
    </subcellularLocation>
</comment>
<keyword evidence="6 10" id="KW-0406">Ion transport</keyword>
<evidence type="ECO:0000256" key="9">
    <source>
        <dbReference type="ARBA" id="ARBA00023310"/>
    </source>
</evidence>
<dbReference type="AlphaFoldDB" id="A0A2J7TJC7"/>
<dbReference type="NCBIfam" id="NF001851">
    <property type="entry name" value="PRK00571.2-4"/>
    <property type="match status" value="1"/>
</dbReference>
<evidence type="ECO:0000259" key="13">
    <source>
        <dbReference type="Pfam" id="PF02823"/>
    </source>
</evidence>
<evidence type="ECO:0000256" key="8">
    <source>
        <dbReference type="ARBA" id="ARBA00023196"/>
    </source>
</evidence>
<evidence type="ECO:0000256" key="10">
    <source>
        <dbReference type="HAMAP-Rule" id="MF_00530"/>
    </source>
</evidence>
<dbReference type="Pfam" id="PF02823">
    <property type="entry name" value="ATP-synt_DE_N"/>
    <property type="match status" value="1"/>
</dbReference>
<evidence type="ECO:0000256" key="7">
    <source>
        <dbReference type="ARBA" id="ARBA00023136"/>
    </source>
</evidence>
<feature type="coiled-coil region" evidence="12">
    <location>
        <begin position="91"/>
        <end position="130"/>
    </location>
</feature>
<dbReference type="HAMAP" id="MF_00530">
    <property type="entry name" value="ATP_synth_epsil_bac"/>
    <property type="match status" value="1"/>
</dbReference>
<protein>
    <recommendedName>
        <fullName evidence="10">ATP synthase epsilon chain</fullName>
    </recommendedName>
    <alternativeName>
        <fullName evidence="10">ATP synthase F1 sector epsilon subunit</fullName>
    </alternativeName>
    <alternativeName>
        <fullName evidence="10">F-ATPase epsilon subunit</fullName>
    </alternativeName>
</protein>
<dbReference type="NCBIfam" id="TIGR01216">
    <property type="entry name" value="ATP_synt_epsi"/>
    <property type="match status" value="1"/>
</dbReference>
<dbReference type="Proteomes" id="UP000236286">
    <property type="component" value="Unassembled WGS sequence"/>
</dbReference>
<dbReference type="Gene3D" id="2.60.15.10">
    <property type="entry name" value="F0F1 ATP synthase delta/epsilon subunit, N-terminal"/>
    <property type="match status" value="1"/>
</dbReference>
<dbReference type="InterPro" id="IPR020546">
    <property type="entry name" value="ATP_synth_F1_dsu/esu_N"/>
</dbReference>
<keyword evidence="8 10" id="KW-0139">CF(1)</keyword>
<comment type="function">
    <text evidence="1 10">Produces ATP from ADP in the presence of a proton gradient across the membrane.</text>
</comment>
<proteinExistence type="inferred from homology"/>
<dbReference type="GO" id="GO:0012505">
    <property type="term" value="C:endomembrane system"/>
    <property type="evidence" value="ECO:0007669"/>
    <property type="project" value="UniProtKB-SubCell"/>
</dbReference>
<dbReference type="InterPro" id="IPR001469">
    <property type="entry name" value="ATP_synth_F1_dsu/esu"/>
</dbReference>
<evidence type="ECO:0000313" key="15">
    <source>
        <dbReference type="Proteomes" id="UP000236286"/>
    </source>
</evidence>
<keyword evidence="5 10" id="KW-0375">Hydrogen ion transport</keyword>
<evidence type="ECO:0000256" key="3">
    <source>
        <dbReference type="ARBA" id="ARBA00005712"/>
    </source>
</evidence>
<reference evidence="14 15" key="1">
    <citation type="submission" date="2017-10" db="EMBL/GenBank/DDBJ databases">
        <title>Genome announcement of Methylocella silvestris TVC from permafrost.</title>
        <authorList>
            <person name="Wang J."/>
            <person name="Geng K."/>
            <person name="Ul-Haque F."/>
            <person name="Crombie A.T."/>
            <person name="Street L.E."/>
            <person name="Wookey P.A."/>
            <person name="Murrell J.C."/>
            <person name="Pratscher J."/>
        </authorList>
    </citation>
    <scope>NUCLEOTIDE SEQUENCE [LARGE SCALE GENOMIC DNA]</scope>
    <source>
        <strain evidence="14 15">TVC</strain>
    </source>
</reference>
<keyword evidence="10" id="KW-1003">Cell membrane</keyword>
<dbReference type="GO" id="GO:0046933">
    <property type="term" value="F:proton-transporting ATP synthase activity, rotational mechanism"/>
    <property type="evidence" value="ECO:0007669"/>
    <property type="project" value="UniProtKB-UniRule"/>
</dbReference>